<evidence type="ECO:0008006" key="4">
    <source>
        <dbReference type="Google" id="ProtNLM"/>
    </source>
</evidence>
<dbReference type="GO" id="GO:0016787">
    <property type="term" value="F:hydrolase activity"/>
    <property type="evidence" value="ECO:0007669"/>
    <property type="project" value="UniProtKB-KW"/>
</dbReference>
<proteinExistence type="predicted"/>
<dbReference type="Pfam" id="PF02126">
    <property type="entry name" value="PTE"/>
    <property type="match status" value="1"/>
</dbReference>
<evidence type="ECO:0000256" key="2">
    <source>
        <dbReference type="ARBA" id="ARBA00022801"/>
    </source>
</evidence>
<dbReference type="GO" id="GO:0008270">
    <property type="term" value="F:zinc ion binding"/>
    <property type="evidence" value="ECO:0007669"/>
    <property type="project" value="InterPro"/>
</dbReference>
<reference evidence="3" key="1">
    <citation type="journal article" date="2014" name="Front. Microbiol.">
        <title>High frequency of phylogenetically diverse reductive dehalogenase-homologous genes in deep subseafloor sedimentary metagenomes.</title>
        <authorList>
            <person name="Kawai M."/>
            <person name="Futagami T."/>
            <person name="Toyoda A."/>
            <person name="Takaki Y."/>
            <person name="Nishi S."/>
            <person name="Hori S."/>
            <person name="Arai W."/>
            <person name="Tsubouchi T."/>
            <person name="Morono Y."/>
            <person name="Uchiyama I."/>
            <person name="Ito T."/>
            <person name="Fujiyama A."/>
            <person name="Inagaki F."/>
            <person name="Takami H."/>
        </authorList>
    </citation>
    <scope>NUCLEOTIDE SEQUENCE</scope>
    <source>
        <strain evidence="3">Expedition CK06-06</strain>
    </source>
</reference>
<dbReference type="InterPro" id="IPR001559">
    <property type="entry name" value="Phosphotriesterase"/>
</dbReference>
<dbReference type="PANTHER" id="PTHR10819">
    <property type="entry name" value="PHOSPHOTRIESTERASE-RELATED"/>
    <property type="match status" value="1"/>
</dbReference>
<name>X1TXT8_9ZZZZ</name>
<dbReference type="InterPro" id="IPR032466">
    <property type="entry name" value="Metal_Hydrolase"/>
</dbReference>
<organism evidence="3">
    <name type="scientific">marine sediment metagenome</name>
    <dbReference type="NCBI Taxonomy" id="412755"/>
    <lineage>
        <taxon>unclassified sequences</taxon>
        <taxon>metagenomes</taxon>
        <taxon>ecological metagenomes</taxon>
    </lineage>
</organism>
<comment type="caution">
    <text evidence="3">The sequence shown here is derived from an EMBL/GenBank/DDBJ whole genome shotgun (WGS) entry which is preliminary data.</text>
</comment>
<dbReference type="SUPFAM" id="SSF51556">
    <property type="entry name" value="Metallo-dependent hydrolases"/>
    <property type="match status" value="1"/>
</dbReference>
<keyword evidence="1" id="KW-0479">Metal-binding</keyword>
<sequence length="185" mass="20692">MSKELAGKVQTVLGPVSPEDLGITLMHEHCVVNIAIWFNEPEEATQKGLAYQKVKLENLGWIRFHMNSNLDNLCLLDEQMIIEELELFKRAGGNTLVDCTIDDIGRDPSALARISRAVGINIIMGSGYYKGVFYGSKLVDRSEQGSEQELADKIIRDIKDSVRDTGVKAVIINITSPSYFYQRNL</sequence>
<protein>
    <recommendedName>
        <fullName evidence="4">Phosphotriesterase-related protein</fullName>
    </recommendedName>
</protein>
<evidence type="ECO:0000313" key="3">
    <source>
        <dbReference type="EMBL" id="GAI84859.1"/>
    </source>
</evidence>
<evidence type="ECO:0000256" key="1">
    <source>
        <dbReference type="ARBA" id="ARBA00022723"/>
    </source>
</evidence>
<dbReference type="PANTHER" id="PTHR10819:SF3">
    <property type="entry name" value="PHOSPHOTRIESTERASE-RELATED PROTEIN"/>
    <property type="match status" value="1"/>
</dbReference>
<accession>X1TXT8</accession>
<dbReference type="AlphaFoldDB" id="X1TXT8"/>
<gene>
    <name evidence="3" type="ORF">S12H4_17374</name>
</gene>
<dbReference type="EMBL" id="BARW01008487">
    <property type="protein sequence ID" value="GAI84859.1"/>
    <property type="molecule type" value="Genomic_DNA"/>
</dbReference>
<dbReference type="PROSITE" id="PS51347">
    <property type="entry name" value="PHOSPHOTRIESTERASE_2"/>
    <property type="match status" value="1"/>
</dbReference>
<dbReference type="Gene3D" id="3.20.20.140">
    <property type="entry name" value="Metal-dependent hydrolases"/>
    <property type="match status" value="1"/>
</dbReference>
<keyword evidence="2" id="KW-0378">Hydrolase</keyword>